<sequence>MPHRTAGLFWGAVGVFAFSFSFPMTRLAVMEIDPTLVGLGRAVVAGLLAAVFLAVRRAPIPARALWPRLALVATGVVVGFPLFSSLALRLISSAHGAVITGLLPIATAIMAVLRAGERPSGGFWAAAALGLTAVVGFAIVQGAGRIEAGDGLVFLAVALGALGYAEGGALSRLMGGPQVICWALVLSLPVLLPVMAWRIAAVGWPQAGAASWAGFAYVALISMFLGFFAWYRGLALGGVAQVGQIQLAQPVLTLIWSALLLGEAVSGATLLAAGLVLSSVVLTQMSRVRR</sequence>
<reference evidence="8" key="1">
    <citation type="journal article" date="2014" name="Int. J. Syst. Evol. Microbiol.">
        <title>Complete genome sequence of Corynebacterium casei LMG S-19264T (=DSM 44701T), isolated from a smear-ripened cheese.</title>
        <authorList>
            <consortium name="US DOE Joint Genome Institute (JGI-PGF)"/>
            <person name="Walter F."/>
            <person name="Albersmeier A."/>
            <person name="Kalinowski J."/>
            <person name="Ruckert C."/>
        </authorList>
    </citation>
    <scope>NUCLEOTIDE SEQUENCE</scope>
    <source>
        <strain evidence="8">CGMCC 1.15725</strain>
    </source>
</reference>
<evidence type="ECO:0000259" key="7">
    <source>
        <dbReference type="Pfam" id="PF00892"/>
    </source>
</evidence>
<organism evidence="8 9">
    <name type="scientific">Aliidongia dinghuensis</name>
    <dbReference type="NCBI Taxonomy" id="1867774"/>
    <lineage>
        <taxon>Bacteria</taxon>
        <taxon>Pseudomonadati</taxon>
        <taxon>Pseudomonadota</taxon>
        <taxon>Alphaproteobacteria</taxon>
        <taxon>Rhodospirillales</taxon>
        <taxon>Dongiaceae</taxon>
        <taxon>Aliidongia</taxon>
    </lineage>
</organism>
<protein>
    <recommendedName>
        <fullName evidence="7">EamA domain-containing protein</fullName>
    </recommendedName>
</protein>
<feature type="transmembrane region" description="Helical" evidence="6">
    <location>
        <begin position="121"/>
        <end position="140"/>
    </location>
</feature>
<keyword evidence="9" id="KW-1185">Reference proteome</keyword>
<comment type="similarity">
    <text evidence="2">Belongs to the EamA transporter family.</text>
</comment>
<evidence type="ECO:0000256" key="4">
    <source>
        <dbReference type="ARBA" id="ARBA00022989"/>
    </source>
</evidence>
<keyword evidence="4 6" id="KW-1133">Transmembrane helix</keyword>
<dbReference type="RefSeq" id="WP_229743604.1">
    <property type="nucleotide sequence ID" value="NZ_BMJQ01000004.1"/>
</dbReference>
<reference evidence="8" key="2">
    <citation type="submission" date="2020-09" db="EMBL/GenBank/DDBJ databases">
        <authorList>
            <person name="Sun Q."/>
            <person name="Zhou Y."/>
        </authorList>
    </citation>
    <scope>NUCLEOTIDE SEQUENCE</scope>
    <source>
        <strain evidence="8">CGMCC 1.15725</strain>
    </source>
</reference>
<comment type="caution">
    <text evidence="8">The sequence shown here is derived from an EMBL/GenBank/DDBJ whole genome shotgun (WGS) entry which is preliminary data.</text>
</comment>
<dbReference type="InterPro" id="IPR037185">
    <property type="entry name" value="EmrE-like"/>
</dbReference>
<feature type="transmembrane region" description="Helical" evidence="6">
    <location>
        <begin position="251"/>
        <end position="282"/>
    </location>
</feature>
<dbReference type="PANTHER" id="PTHR32322">
    <property type="entry name" value="INNER MEMBRANE TRANSPORTER"/>
    <property type="match status" value="1"/>
</dbReference>
<dbReference type="Pfam" id="PF00892">
    <property type="entry name" value="EamA"/>
    <property type="match status" value="2"/>
</dbReference>
<feature type="domain" description="EamA" evidence="7">
    <location>
        <begin position="149"/>
        <end position="283"/>
    </location>
</feature>
<proteinExistence type="inferred from homology"/>
<gene>
    <name evidence="8" type="ORF">GCM10011611_18700</name>
</gene>
<feature type="transmembrane region" description="Helical" evidence="6">
    <location>
        <begin position="67"/>
        <end position="88"/>
    </location>
</feature>
<keyword evidence="3 6" id="KW-0812">Transmembrane</keyword>
<accession>A0A8J2YRX5</accession>
<evidence type="ECO:0000256" key="6">
    <source>
        <dbReference type="SAM" id="Phobius"/>
    </source>
</evidence>
<evidence type="ECO:0000256" key="3">
    <source>
        <dbReference type="ARBA" id="ARBA00022692"/>
    </source>
</evidence>
<comment type="subcellular location">
    <subcellularLocation>
        <location evidence="1">Membrane</location>
        <topology evidence="1">Multi-pass membrane protein</topology>
    </subcellularLocation>
</comment>
<feature type="domain" description="EamA" evidence="7">
    <location>
        <begin position="6"/>
        <end position="136"/>
    </location>
</feature>
<dbReference type="GO" id="GO:0016020">
    <property type="term" value="C:membrane"/>
    <property type="evidence" value="ECO:0007669"/>
    <property type="project" value="UniProtKB-SubCell"/>
</dbReference>
<keyword evidence="5 6" id="KW-0472">Membrane</keyword>
<feature type="transmembrane region" description="Helical" evidence="6">
    <location>
        <begin position="95"/>
        <end position="115"/>
    </location>
</feature>
<dbReference type="PANTHER" id="PTHR32322:SF2">
    <property type="entry name" value="EAMA DOMAIN-CONTAINING PROTEIN"/>
    <property type="match status" value="1"/>
</dbReference>
<feature type="transmembrane region" description="Helical" evidence="6">
    <location>
        <begin position="176"/>
        <end position="197"/>
    </location>
</feature>
<name>A0A8J2YRX5_9PROT</name>
<dbReference type="SUPFAM" id="SSF103481">
    <property type="entry name" value="Multidrug resistance efflux transporter EmrE"/>
    <property type="match status" value="2"/>
</dbReference>
<dbReference type="AlphaFoldDB" id="A0A8J2YRX5"/>
<evidence type="ECO:0000256" key="5">
    <source>
        <dbReference type="ARBA" id="ARBA00023136"/>
    </source>
</evidence>
<evidence type="ECO:0000313" key="9">
    <source>
        <dbReference type="Proteomes" id="UP000646365"/>
    </source>
</evidence>
<evidence type="ECO:0000256" key="2">
    <source>
        <dbReference type="ARBA" id="ARBA00007362"/>
    </source>
</evidence>
<feature type="transmembrane region" description="Helical" evidence="6">
    <location>
        <begin position="209"/>
        <end position="231"/>
    </location>
</feature>
<dbReference type="EMBL" id="BMJQ01000004">
    <property type="protein sequence ID" value="GGF13250.1"/>
    <property type="molecule type" value="Genomic_DNA"/>
</dbReference>
<evidence type="ECO:0000313" key="8">
    <source>
        <dbReference type="EMBL" id="GGF13250.1"/>
    </source>
</evidence>
<dbReference type="Proteomes" id="UP000646365">
    <property type="component" value="Unassembled WGS sequence"/>
</dbReference>
<feature type="transmembrane region" description="Helical" evidence="6">
    <location>
        <begin position="6"/>
        <end position="24"/>
    </location>
</feature>
<dbReference type="InterPro" id="IPR050638">
    <property type="entry name" value="AA-Vitamin_Transporters"/>
</dbReference>
<dbReference type="InterPro" id="IPR000620">
    <property type="entry name" value="EamA_dom"/>
</dbReference>
<evidence type="ECO:0000256" key="1">
    <source>
        <dbReference type="ARBA" id="ARBA00004141"/>
    </source>
</evidence>
<feature type="transmembrane region" description="Helical" evidence="6">
    <location>
        <begin position="36"/>
        <end position="55"/>
    </location>
</feature>